<sequence>MEIRNHKDFASGLFYAVVGVGFSYVSTSYTMGTAAKMGPGYFPFWLGIILTLLGLMVIAGSVSPKAEPDKLDRWDVKTLLWILGSVVMFGLLLYPLGLLISLPILVIVSSMASHEFDFKWAAVNALVLTALSYGAFVYGLNLQFPLWPAFMAH</sequence>
<comment type="caution">
    <text evidence="1">The sequence shown here is derived from an EMBL/GenBank/DDBJ whole genome shotgun (WGS) entry which is preliminary data.</text>
</comment>
<dbReference type="EMBL" id="AKCV02000016">
    <property type="protein sequence ID" value="TMS58011.1"/>
    <property type="molecule type" value="Genomic_DNA"/>
</dbReference>
<reference evidence="1" key="1">
    <citation type="submission" date="2019-05" db="EMBL/GenBank/DDBJ databases">
        <title>Revised genome assembly of Burkholderiaceae (previously Ralstonia) sp. PBA.</title>
        <authorList>
            <person name="Gan H.M."/>
        </authorList>
    </citation>
    <scope>NUCLEOTIDE SEQUENCE</scope>
    <source>
        <strain evidence="1">PBA</strain>
    </source>
</reference>
<evidence type="ECO:0000313" key="1">
    <source>
        <dbReference type="EMBL" id="TMS58011.1"/>
    </source>
</evidence>
<dbReference type="Proteomes" id="UP000004277">
    <property type="component" value="Unassembled WGS sequence"/>
</dbReference>
<proteinExistence type="predicted"/>
<accession>A0ACD3SPA1</accession>
<evidence type="ECO:0000313" key="2">
    <source>
        <dbReference type="Proteomes" id="UP000004277"/>
    </source>
</evidence>
<name>A0ACD3SPA1_9BURK</name>
<keyword evidence="2" id="KW-1185">Reference proteome</keyword>
<gene>
    <name evidence="1" type="ORF">MW7_009580</name>
</gene>
<organism evidence="1 2">
    <name type="scientific">Imbroritus primus</name>
    <dbReference type="NCBI Taxonomy" id="3058603"/>
    <lineage>
        <taxon>Bacteria</taxon>
        <taxon>Pseudomonadati</taxon>
        <taxon>Pseudomonadota</taxon>
        <taxon>Betaproteobacteria</taxon>
        <taxon>Burkholderiales</taxon>
        <taxon>Burkholderiaceae</taxon>
        <taxon>Imbroritus</taxon>
    </lineage>
</organism>
<protein>
    <submittedName>
        <fullName evidence="1">Tripartite tricarboxylate transporter TctB family protein</fullName>
    </submittedName>
</protein>